<evidence type="ECO:0000313" key="1">
    <source>
        <dbReference type="EMBL" id="KAI5669457.1"/>
    </source>
</evidence>
<dbReference type="Proteomes" id="UP001060085">
    <property type="component" value="Linkage Group LG04"/>
</dbReference>
<sequence>MVSQVEIVSKEIIKPSSPTPSLRNLKLSFLDKLEGTNYGSILLFYENHTSPKLNRPQISHKLKQSLSETLTKFYPYAGRINGNNDSIDCNDSGALFVEAQVHSDLLQKIQSATKTDINQYLPINTSQSHQNYETNNFFPLAVQISFFRCGGVGIGVCLSHGVADMYTLATFVNSWAANCSGRTENFQPDFQIGNELFPLIEIPADQVPDPAAVHDFVAGEEKIVTKRLIFDVEILGEMKKQASSRSSSDNPTTVETISAFIWKHMIDAIRAKTATKKAFGAFHSVDIRRRISPPIPNAMGNFIVATLARCDSKDSGDFCDLVTPLREAIRKDYKEYIKNEQKILEYLGLLSKSEPERTCCLFTSICKFPLYEMEFGWGKPFAFFPMDQKIKNGVILMDTKGGDGIEAWISMAEDEVGMLPTQFLELENDAF</sequence>
<evidence type="ECO:0000313" key="2">
    <source>
        <dbReference type="Proteomes" id="UP001060085"/>
    </source>
</evidence>
<name>A0ACC0BA34_CATRO</name>
<gene>
    <name evidence="1" type="ORF">M9H77_19310</name>
</gene>
<dbReference type="EMBL" id="CM044704">
    <property type="protein sequence ID" value="KAI5669457.1"/>
    <property type="molecule type" value="Genomic_DNA"/>
</dbReference>
<comment type="caution">
    <text evidence="1">The sequence shown here is derived from an EMBL/GenBank/DDBJ whole genome shotgun (WGS) entry which is preliminary data.</text>
</comment>
<protein>
    <submittedName>
        <fullName evidence="1">Uncharacterized protein</fullName>
    </submittedName>
</protein>
<keyword evidence="2" id="KW-1185">Reference proteome</keyword>
<accession>A0ACC0BA34</accession>
<reference evidence="2" key="1">
    <citation type="journal article" date="2023" name="Nat. Plants">
        <title>Single-cell RNA sequencing provides a high-resolution roadmap for understanding the multicellular compartmentation of specialized metabolism.</title>
        <authorList>
            <person name="Sun S."/>
            <person name="Shen X."/>
            <person name="Li Y."/>
            <person name="Li Y."/>
            <person name="Wang S."/>
            <person name="Li R."/>
            <person name="Zhang H."/>
            <person name="Shen G."/>
            <person name="Guo B."/>
            <person name="Wei J."/>
            <person name="Xu J."/>
            <person name="St-Pierre B."/>
            <person name="Chen S."/>
            <person name="Sun C."/>
        </authorList>
    </citation>
    <scope>NUCLEOTIDE SEQUENCE [LARGE SCALE GENOMIC DNA]</scope>
</reference>
<proteinExistence type="predicted"/>
<organism evidence="1 2">
    <name type="scientific">Catharanthus roseus</name>
    <name type="common">Madagascar periwinkle</name>
    <name type="synonym">Vinca rosea</name>
    <dbReference type="NCBI Taxonomy" id="4058"/>
    <lineage>
        <taxon>Eukaryota</taxon>
        <taxon>Viridiplantae</taxon>
        <taxon>Streptophyta</taxon>
        <taxon>Embryophyta</taxon>
        <taxon>Tracheophyta</taxon>
        <taxon>Spermatophyta</taxon>
        <taxon>Magnoliopsida</taxon>
        <taxon>eudicotyledons</taxon>
        <taxon>Gunneridae</taxon>
        <taxon>Pentapetalae</taxon>
        <taxon>asterids</taxon>
        <taxon>lamiids</taxon>
        <taxon>Gentianales</taxon>
        <taxon>Apocynaceae</taxon>
        <taxon>Rauvolfioideae</taxon>
        <taxon>Vinceae</taxon>
        <taxon>Catharanthinae</taxon>
        <taxon>Catharanthus</taxon>
    </lineage>
</organism>